<evidence type="ECO:0000313" key="2">
    <source>
        <dbReference type="Proteomes" id="UP000030645"/>
    </source>
</evidence>
<dbReference type="EMBL" id="KE346354">
    <property type="protein sequence ID" value="EXC35006.1"/>
    <property type="molecule type" value="Genomic_DNA"/>
</dbReference>
<reference evidence="2" key="1">
    <citation type="submission" date="2013-01" db="EMBL/GenBank/DDBJ databases">
        <title>Draft Genome Sequence of a Mulberry Tree, Morus notabilis C.K. Schneid.</title>
        <authorList>
            <person name="He N."/>
            <person name="Zhao S."/>
        </authorList>
    </citation>
    <scope>NUCLEOTIDE SEQUENCE</scope>
</reference>
<gene>
    <name evidence="1" type="ORF">L484_017707</name>
</gene>
<protein>
    <submittedName>
        <fullName evidence="1">Uncharacterized protein</fullName>
    </submittedName>
</protein>
<name>W9SJV4_9ROSA</name>
<keyword evidence="2" id="KW-1185">Reference proteome</keyword>
<organism evidence="1 2">
    <name type="scientific">Morus notabilis</name>
    <dbReference type="NCBI Taxonomy" id="981085"/>
    <lineage>
        <taxon>Eukaryota</taxon>
        <taxon>Viridiplantae</taxon>
        <taxon>Streptophyta</taxon>
        <taxon>Embryophyta</taxon>
        <taxon>Tracheophyta</taxon>
        <taxon>Spermatophyta</taxon>
        <taxon>Magnoliopsida</taxon>
        <taxon>eudicotyledons</taxon>
        <taxon>Gunneridae</taxon>
        <taxon>Pentapetalae</taxon>
        <taxon>rosids</taxon>
        <taxon>fabids</taxon>
        <taxon>Rosales</taxon>
        <taxon>Moraceae</taxon>
        <taxon>Moreae</taxon>
        <taxon>Morus</taxon>
    </lineage>
</organism>
<sequence length="90" mass="9996">MDHTMTDADDRRSTAGVIYQVMVGDPPVACVISQVMVRDSQVANSGYDRRPVRDPSVARVIYQVMADRLETQASGVFRGRPTMGDCRHIL</sequence>
<evidence type="ECO:0000313" key="1">
    <source>
        <dbReference type="EMBL" id="EXC35006.1"/>
    </source>
</evidence>
<proteinExistence type="predicted"/>
<dbReference type="AlphaFoldDB" id="W9SJV4"/>
<accession>W9SJV4</accession>
<dbReference type="Proteomes" id="UP000030645">
    <property type="component" value="Unassembled WGS sequence"/>
</dbReference>